<proteinExistence type="evidence at transcript level"/>
<dbReference type="EMBL" id="GBIH01000284">
    <property type="protein sequence ID" value="JAC94426.1"/>
    <property type="molecule type" value="mRNA"/>
</dbReference>
<dbReference type="AlphaFoldDB" id="A0A090XBN6"/>
<evidence type="ECO:0000313" key="1">
    <source>
        <dbReference type="EMBL" id="JAC94426.1"/>
    </source>
</evidence>
<protein>
    <submittedName>
        <fullName evidence="1">Uncharacterized protein</fullName>
    </submittedName>
</protein>
<organism evidence="1">
    <name type="scientific">Ixodes ricinus</name>
    <name type="common">Common tick</name>
    <name type="synonym">Acarus ricinus</name>
    <dbReference type="NCBI Taxonomy" id="34613"/>
    <lineage>
        <taxon>Eukaryota</taxon>
        <taxon>Metazoa</taxon>
        <taxon>Ecdysozoa</taxon>
        <taxon>Arthropoda</taxon>
        <taxon>Chelicerata</taxon>
        <taxon>Arachnida</taxon>
        <taxon>Acari</taxon>
        <taxon>Parasitiformes</taxon>
        <taxon>Ixodida</taxon>
        <taxon>Ixodoidea</taxon>
        <taxon>Ixodidae</taxon>
        <taxon>Ixodinae</taxon>
        <taxon>Ixodes</taxon>
    </lineage>
</organism>
<sequence>KRHFSNVKYHRIQRTDDGFHSIFSFRRPLTRIPKNGHSAGNISICHGLYIDCYVIIHSSRASLTTKYYDSRWPLLVLGSLMFIPRGSTDVRIAYYAYKKYPEVHVR</sequence>
<reference evidence="1" key="1">
    <citation type="journal article" date="2015" name="PLoS Negl. Trop. Dis.">
        <title>Deep Sequencing Analysis of the Ixodes ricinus Haemocytome.</title>
        <authorList>
            <person name="Kotsyfakis M."/>
            <person name="Kopacek P."/>
            <person name="Franta Z."/>
            <person name="Pedra J.H."/>
            <person name="Ribeiro J.M."/>
        </authorList>
    </citation>
    <scope>NUCLEOTIDE SEQUENCE</scope>
</reference>
<name>A0A090XBN6_IXORI</name>
<accession>A0A090XBN6</accession>
<feature type="non-terminal residue" evidence="1">
    <location>
        <position position="1"/>
    </location>
</feature>